<organism evidence="1 2">
    <name type="scientific">Coccidioides immitis RMSCC 3703</name>
    <dbReference type="NCBI Taxonomy" id="454286"/>
    <lineage>
        <taxon>Eukaryota</taxon>
        <taxon>Fungi</taxon>
        <taxon>Dikarya</taxon>
        <taxon>Ascomycota</taxon>
        <taxon>Pezizomycotina</taxon>
        <taxon>Eurotiomycetes</taxon>
        <taxon>Eurotiomycetidae</taxon>
        <taxon>Onygenales</taxon>
        <taxon>Onygenaceae</taxon>
        <taxon>Coccidioides</taxon>
    </lineage>
</organism>
<evidence type="ECO:0000313" key="2">
    <source>
        <dbReference type="Proteomes" id="UP000054559"/>
    </source>
</evidence>
<evidence type="ECO:0000313" key="1">
    <source>
        <dbReference type="EMBL" id="KMU80507.1"/>
    </source>
</evidence>
<dbReference type="Proteomes" id="UP000054559">
    <property type="component" value="Unassembled WGS sequence"/>
</dbReference>
<dbReference type="AlphaFoldDB" id="A0A0J8U1Y3"/>
<sequence length="155" mass="18149">MLRSPYMHLFQNTRINFAPGLSYYYPTTASRKKPFSTSQLPTCAHGKARPSSMPLEHTFVVPKRETPQPLQLHPREVYVTRDMTCPTMEDLMERVEPLDENGRPNTYWSLCYSCATYRPRDNDAYWRCRDCIIKEEDRETALDSWRSGQDECPAC</sequence>
<name>A0A0J8U1Y3_COCIT</name>
<gene>
    <name evidence="1" type="ORF">CISG_02358</name>
</gene>
<reference evidence="2" key="1">
    <citation type="journal article" date="2010" name="Genome Res.">
        <title>Population genomic sequencing of Coccidioides fungi reveals recent hybridization and transposon control.</title>
        <authorList>
            <person name="Neafsey D.E."/>
            <person name="Barker B.M."/>
            <person name="Sharpton T.J."/>
            <person name="Stajich J.E."/>
            <person name="Park D.J."/>
            <person name="Whiston E."/>
            <person name="Hung C.-Y."/>
            <person name="McMahan C."/>
            <person name="White J."/>
            <person name="Sykes S."/>
            <person name="Heiman D."/>
            <person name="Young S."/>
            <person name="Zeng Q."/>
            <person name="Abouelleil A."/>
            <person name="Aftuck L."/>
            <person name="Bessette D."/>
            <person name="Brown A."/>
            <person name="FitzGerald M."/>
            <person name="Lui A."/>
            <person name="Macdonald J.P."/>
            <person name="Priest M."/>
            <person name="Orbach M.J."/>
            <person name="Galgiani J.N."/>
            <person name="Kirkland T.N."/>
            <person name="Cole G.T."/>
            <person name="Birren B.W."/>
            <person name="Henn M.R."/>
            <person name="Taylor J.W."/>
            <person name="Rounsley S.D."/>
        </authorList>
    </citation>
    <scope>NUCLEOTIDE SEQUENCE [LARGE SCALE GENOMIC DNA]</scope>
    <source>
        <strain evidence="2">RMSCC 3703</strain>
    </source>
</reference>
<protein>
    <submittedName>
        <fullName evidence="1">Uncharacterized protein</fullName>
    </submittedName>
</protein>
<accession>A0A0J8U1Y3</accession>
<dbReference type="EMBL" id="DS268124">
    <property type="protein sequence ID" value="KMU80507.1"/>
    <property type="molecule type" value="Genomic_DNA"/>
</dbReference>
<proteinExistence type="predicted"/>